<organism evidence="1 2">
    <name type="scientific">Rhizophagus irregularis</name>
    <dbReference type="NCBI Taxonomy" id="588596"/>
    <lineage>
        <taxon>Eukaryota</taxon>
        <taxon>Fungi</taxon>
        <taxon>Fungi incertae sedis</taxon>
        <taxon>Mucoromycota</taxon>
        <taxon>Glomeromycotina</taxon>
        <taxon>Glomeromycetes</taxon>
        <taxon>Glomerales</taxon>
        <taxon>Glomeraceae</taxon>
        <taxon>Rhizophagus</taxon>
    </lineage>
</organism>
<dbReference type="EMBL" id="LLXI01000681">
    <property type="protein sequence ID" value="PKY48879.1"/>
    <property type="molecule type" value="Genomic_DNA"/>
</dbReference>
<protein>
    <submittedName>
        <fullName evidence="1">Uncharacterized protein</fullName>
    </submittedName>
</protein>
<keyword evidence="2" id="KW-1185">Reference proteome</keyword>
<proteinExistence type="predicted"/>
<name>A0A2I1GQI6_9GLOM</name>
<accession>A0A2I1GQI6</accession>
<dbReference type="OrthoDB" id="2324564at2759"/>
<sequence length="149" mass="17607">MTKDSQRQLEQLEDEERVYLSNFGVNVVSKVLKSRVIVADRAKESCELLEESKLNEVQAEFVKRLWNFFNKCIRFCEIKSEKQDYVEDPINQKKLSEKDNDIKIVNRNNKKKKEQKERIDLVKLLEVSEACFIGQQMFTAIYNNKIAIL</sequence>
<gene>
    <name evidence="1" type="ORF">RhiirA4_526301</name>
</gene>
<dbReference type="VEuPathDB" id="FungiDB:RhiirA1_465553"/>
<dbReference type="Proteomes" id="UP000234323">
    <property type="component" value="Unassembled WGS sequence"/>
</dbReference>
<dbReference type="VEuPathDB" id="FungiDB:RhiirFUN_022372"/>
<comment type="caution">
    <text evidence="1">The sequence shown here is derived from an EMBL/GenBank/DDBJ whole genome shotgun (WGS) entry which is preliminary data.</text>
</comment>
<evidence type="ECO:0000313" key="1">
    <source>
        <dbReference type="EMBL" id="PKY48879.1"/>
    </source>
</evidence>
<dbReference type="AlphaFoldDB" id="A0A2I1GQI6"/>
<reference evidence="1 2" key="1">
    <citation type="submission" date="2015-10" db="EMBL/GenBank/DDBJ databases">
        <title>Genome analyses suggest a sexual origin of heterokaryosis in a supposedly ancient asexual fungus.</title>
        <authorList>
            <person name="Ropars J."/>
            <person name="Sedzielewska K."/>
            <person name="Noel J."/>
            <person name="Charron P."/>
            <person name="Farinelli L."/>
            <person name="Marton T."/>
            <person name="Kruger M."/>
            <person name="Pelin A."/>
            <person name="Brachmann A."/>
            <person name="Corradi N."/>
        </authorList>
    </citation>
    <scope>NUCLEOTIDE SEQUENCE [LARGE SCALE GENOMIC DNA]</scope>
    <source>
        <strain evidence="1 2">A4</strain>
    </source>
</reference>
<evidence type="ECO:0000313" key="2">
    <source>
        <dbReference type="Proteomes" id="UP000234323"/>
    </source>
</evidence>
<dbReference type="VEuPathDB" id="FungiDB:FUN_017050"/>